<proteinExistence type="predicted"/>
<dbReference type="OrthoDB" id="10407623at2759"/>
<dbReference type="EMBL" id="JAAAIN010002774">
    <property type="protein sequence ID" value="KAG0290197.1"/>
    <property type="molecule type" value="Genomic_DNA"/>
</dbReference>
<name>A0A9P6QTH7_9FUNG</name>
<organism evidence="1 2">
    <name type="scientific">Linnemannia gamsii</name>
    <dbReference type="NCBI Taxonomy" id="64522"/>
    <lineage>
        <taxon>Eukaryota</taxon>
        <taxon>Fungi</taxon>
        <taxon>Fungi incertae sedis</taxon>
        <taxon>Mucoromycota</taxon>
        <taxon>Mortierellomycotina</taxon>
        <taxon>Mortierellomycetes</taxon>
        <taxon>Mortierellales</taxon>
        <taxon>Mortierellaceae</taxon>
        <taxon>Linnemannia</taxon>
    </lineage>
</organism>
<protein>
    <submittedName>
        <fullName evidence="1">Uncharacterized protein</fullName>
    </submittedName>
</protein>
<reference evidence="1" key="1">
    <citation type="journal article" date="2020" name="Fungal Divers.">
        <title>Resolving the Mortierellaceae phylogeny through synthesis of multi-gene phylogenetics and phylogenomics.</title>
        <authorList>
            <person name="Vandepol N."/>
            <person name="Liber J."/>
            <person name="Desiro A."/>
            <person name="Na H."/>
            <person name="Kennedy M."/>
            <person name="Barry K."/>
            <person name="Grigoriev I.V."/>
            <person name="Miller A.N."/>
            <person name="O'Donnell K."/>
            <person name="Stajich J.E."/>
            <person name="Bonito G."/>
        </authorList>
    </citation>
    <scope>NUCLEOTIDE SEQUENCE</scope>
    <source>
        <strain evidence="1">NVP60</strain>
    </source>
</reference>
<keyword evidence="2" id="KW-1185">Reference proteome</keyword>
<evidence type="ECO:0000313" key="1">
    <source>
        <dbReference type="EMBL" id="KAG0290197.1"/>
    </source>
</evidence>
<accession>A0A9P6QTH7</accession>
<sequence>MSHHPEHFFGISTPVNNAVPLFLPDVVISYHERPFVQPPHNVQVQMAVVIPVGPIVVPLRLNAIRVLLALRIDLPRAGQREADHSNN</sequence>
<gene>
    <name evidence="1" type="ORF">BGZ97_006244</name>
</gene>
<evidence type="ECO:0000313" key="2">
    <source>
        <dbReference type="Proteomes" id="UP000823405"/>
    </source>
</evidence>
<dbReference type="Proteomes" id="UP000823405">
    <property type="component" value="Unassembled WGS sequence"/>
</dbReference>
<comment type="caution">
    <text evidence="1">The sequence shown here is derived from an EMBL/GenBank/DDBJ whole genome shotgun (WGS) entry which is preliminary data.</text>
</comment>
<dbReference type="AlphaFoldDB" id="A0A9P6QTH7"/>